<keyword evidence="1" id="KW-0489">Methyltransferase</keyword>
<dbReference type="CDD" id="cd02440">
    <property type="entry name" value="AdoMet_MTases"/>
    <property type="match status" value="1"/>
</dbReference>
<dbReference type="PIRSF" id="PIRSF017393">
    <property type="entry name" value="MTase_SAV2177"/>
    <property type="match status" value="1"/>
</dbReference>
<name>A0A495W882_9PSEU</name>
<proteinExistence type="predicted"/>
<evidence type="ECO:0000313" key="2">
    <source>
        <dbReference type="Proteomes" id="UP000282084"/>
    </source>
</evidence>
<dbReference type="Gene3D" id="3.40.50.150">
    <property type="entry name" value="Vaccinia Virus protein VP39"/>
    <property type="match status" value="1"/>
</dbReference>
<dbReference type="GO" id="GO:0008168">
    <property type="term" value="F:methyltransferase activity"/>
    <property type="evidence" value="ECO:0007669"/>
    <property type="project" value="UniProtKB-KW"/>
</dbReference>
<dbReference type="SUPFAM" id="SSF53335">
    <property type="entry name" value="S-adenosyl-L-methionine-dependent methyltransferases"/>
    <property type="match status" value="1"/>
</dbReference>
<dbReference type="GO" id="GO:0032259">
    <property type="term" value="P:methylation"/>
    <property type="evidence" value="ECO:0007669"/>
    <property type="project" value="UniProtKB-KW"/>
</dbReference>
<dbReference type="Proteomes" id="UP000282084">
    <property type="component" value="Unassembled WGS sequence"/>
</dbReference>
<dbReference type="InterPro" id="IPR029063">
    <property type="entry name" value="SAM-dependent_MTases_sf"/>
</dbReference>
<comment type="caution">
    <text evidence="1">The sequence shown here is derived from an EMBL/GenBank/DDBJ whole genome shotgun (WGS) entry which is preliminary data.</text>
</comment>
<keyword evidence="2" id="KW-1185">Reference proteome</keyword>
<dbReference type="AlphaFoldDB" id="A0A495W882"/>
<evidence type="ECO:0000313" key="1">
    <source>
        <dbReference type="EMBL" id="RKT57300.1"/>
    </source>
</evidence>
<protein>
    <submittedName>
        <fullName evidence="1">S-adenosyl methyltransferase</fullName>
    </submittedName>
</protein>
<dbReference type="Pfam" id="PF04672">
    <property type="entry name" value="Methyltransf_19"/>
    <property type="match status" value="1"/>
</dbReference>
<keyword evidence="1" id="KW-0808">Transferase</keyword>
<organism evidence="1 2">
    <name type="scientific">Saccharothrix australiensis</name>
    <dbReference type="NCBI Taxonomy" id="2072"/>
    <lineage>
        <taxon>Bacteria</taxon>
        <taxon>Bacillati</taxon>
        <taxon>Actinomycetota</taxon>
        <taxon>Actinomycetes</taxon>
        <taxon>Pseudonocardiales</taxon>
        <taxon>Pseudonocardiaceae</taxon>
        <taxon>Saccharothrix</taxon>
    </lineage>
</organism>
<reference evidence="1 2" key="1">
    <citation type="submission" date="2018-10" db="EMBL/GenBank/DDBJ databases">
        <title>Sequencing the genomes of 1000 actinobacteria strains.</title>
        <authorList>
            <person name="Klenk H.-P."/>
        </authorList>
    </citation>
    <scope>NUCLEOTIDE SEQUENCE [LARGE SCALE GENOMIC DNA]</scope>
    <source>
        <strain evidence="1 2">DSM 43800</strain>
    </source>
</reference>
<gene>
    <name evidence="1" type="ORF">C8E97_6018</name>
</gene>
<dbReference type="InterPro" id="IPR006764">
    <property type="entry name" value="SAM_dep_MeTrfase_SAV2177_type"/>
</dbReference>
<accession>A0A495W882</accession>
<sequence>MTRPDWVPQSVDVSVPSIARAYDFMLGGGHNFAVDREIALRIDLMMPGLRAGARVNRAFLGRAVRFMTERGVRQFLDIGSGIPTVSNVHEVAQGVDPSCRVVYVDRDPIAVAHSELMLAGNDLAAVVRADMRDVEGILTSAPVRRLLDLDQPVGVLMLLMLHWVPDEWEPARLVARYRDALPAGSYLAASHVSADHVGSRMHRAAEMIERSGSPDRMAVRTHAEILALFDGFDLVEPGLVGCGEWRPSGPADIADEPMMNMLLYAGVGRKT</sequence>
<dbReference type="EMBL" id="RBXO01000001">
    <property type="protein sequence ID" value="RKT57300.1"/>
    <property type="molecule type" value="Genomic_DNA"/>
</dbReference>